<dbReference type="InterPro" id="IPR056238">
    <property type="entry name" value="YunG-like"/>
</dbReference>
<dbReference type="EMBL" id="PSRQ01000044">
    <property type="protein sequence ID" value="PWU23154.1"/>
    <property type="molecule type" value="Genomic_DNA"/>
</dbReference>
<dbReference type="Pfam" id="PF24585">
    <property type="entry name" value="YunG"/>
    <property type="match status" value="1"/>
</dbReference>
<dbReference type="Proteomes" id="UP000246104">
    <property type="component" value="Unassembled WGS sequence"/>
</dbReference>
<gene>
    <name evidence="1" type="ORF">C5B42_03875</name>
</gene>
<comment type="caution">
    <text evidence="1">The sequence shown here is derived from an EMBL/GenBank/DDBJ whole genome shotgun (WGS) entry which is preliminary data.</text>
</comment>
<protein>
    <submittedName>
        <fullName evidence="1">Uncharacterized protein</fullName>
    </submittedName>
</protein>
<organism evidence="1 2">
    <name type="scientific">Candidatus Cerribacteria bacterium 'Amazon FNV 2010 28 9'</name>
    <dbReference type="NCBI Taxonomy" id="2081795"/>
    <lineage>
        <taxon>Bacteria</taxon>
        <taxon>Candidatus Cerribacteria</taxon>
    </lineage>
</organism>
<name>A0A317JPL2_9BACT</name>
<proteinExistence type="predicted"/>
<evidence type="ECO:0000313" key="2">
    <source>
        <dbReference type="Proteomes" id="UP000246104"/>
    </source>
</evidence>
<dbReference type="AlphaFoldDB" id="A0A317JPL2"/>
<accession>A0A317JPL2</accession>
<sequence length="131" mass="15360">MTIEQFQTILPHVLFADTSFDQKGWVASNPYYGHCAVVSLLAIDLFGGDLYRRSLEGTSFSQLHSHYWNALFDGSERDFTQQQFGSHKPQFLVVDIVYKEELLRNEHTYARYLLLKHRFEAYLETHIDLVK</sequence>
<evidence type="ECO:0000313" key="1">
    <source>
        <dbReference type="EMBL" id="PWU23154.1"/>
    </source>
</evidence>
<reference evidence="1 2" key="1">
    <citation type="submission" date="2018-02" db="EMBL/GenBank/DDBJ databases">
        <title>Genomic Reconstructions from Amazon Rainforest and Pasture Soil Reveal Novel Insights into the Physiology of Candidate Phyla in Tropical Sites.</title>
        <authorList>
            <person name="Kroeger M.E."/>
            <person name="Delmont T."/>
            <person name="Eren A.M."/>
            <person name="Guo J."/>
            <person name="Meyer K.M."/>
            <person name="Khan K."/>
            <person name="Rodrigues J.L.M."/>
            <person name="Bohannan B.J.M."/>
            <person name="Tringe S."/>
            <person name="Borges C.D."/>
            <person name="Tiedje J."/>
            <person name="Tsai S.M."/>
            <person name="Nusslein K."/>
        </authorList>
    </citation>
    <scope>NUCLEOTIDE SEQUENCE [LARGE SCALE GENOMIC DNA]</scope>
    <source>
        <strain evidence="1">Amazon FNV 2010 28 9</strain>
    </source>
</reference>